<feature type="transmembrane region" description="Helical" evidence="1">
    <location>
        <begin position="5"/>
        <end position="25"/>
    </location>
</feature>
<evidence type="ECO:0008006" key="4">
    <source>
        <dbReference type="Google" id="ProtNLM"/>
    </source>
</evidence>
<comment type="caution">
    <text evidence="2">The sequence shown here is derived from an EMBL/GenBank/DDBJ whole genome shotgun (WGS) entry which is preliminary data.</text>
</comment>
<organism evidence="2 3">
    <name type="scientific">Arenibacterium halophilum</name>
    <dbReference type="NCBI Taxonomy" id="2583821"/>
    <lineage>
        <taxon>Bacteria</taxon>
        <taxon>Pseudomonadati</taxon>
        <taxon>Pseudomonadota</taxon>
        <taxon>Alphaproteobacteria</taxon>
        <taxon>Rhodobacterales</taxon>
        <taxon>Paracoccaceae</taxon>
        <taxon>Arenibacterium</taxon>
    </lineage>
</organism>
<dbReference type="Proteomes" id="UP001191082">
    <property type="component" value="Unassembled WGS sequence"/>
</dbReference>
<keyword evidence="1" id="KW-0812">Transmembrane</keyword>
<feature type="transmembrane region" description="Helical" evidence="1">
    <location>
        <begin position="31"/>
        <end position="52"/>
    </location>
</feature>
<accession>A0ABY2XA52</accession>
<reference evidence="2 3" key="1">
    <citation type="submission" date="2019-05" db="EMBL/GenBank/DDBJ databases">
        <title>Marivita sp. nov. isolated from sea sediment.</title>
        <authorList>
            <person name="Kim W."/>
        </authorList>
    </citation>
    <scope>NUCLEOTIDE SEQUENCE [LARGE SCALE GENOMIC DNA]</scope>
    <source>
        <strain evidence="2 3">CAU 1492</strain>
    </source>
</reference>
<keyword evidence="3" id="KW-1185">Reference proteome</keyword>
<evidence type="ECO:0000313" key="3">
    <source>
        <dbReference type="Proteomes" id="UP001191082"/>
    </source>
</evidence>
<gene>
    <name evidence="2" type="ORF">FGK64_08720</name>
</gene>
<dbReference type="RefSeq" id="WP_138863428.1">
    <property type="nucleotide sequence ID" value="NZ_VCPC01000002.1"/>
</dbReference>
<evidence type="ECO:0000313" key="2">
    <source>
        <dbReference type="EMBL" id="TMV12873.1"/>
    </source>
</evidence>
<keyword evidence="1" id="KW-0472">Membrane</keyword>
<dbReference type="EMBL" id="VCPC01000002">
    <property type="protein sequence ID" value="TMV12873.1"/>
    <property type="molecule type" value="Genomic_DNA"/>
</dbReference>
<name>A0ABY2XA52_9RHOB</name>
<evidence type="ECO:0000256" key="1">
    <source>
        <dbReference type="SAM" id="Phobius"/>
    </source>
</evidence>
<keyword evidence="1" id="KW-1133">Transmembrane helix</keyword>
<sequence>MTGHIFASIFTGLAGGAYGLVAYGSSLWHTLGYYMLGGWAGIALMAMAYVLMRTTRATEI</sequence>
<protein>
    <recommendedName>
        <fullName evidence="4">Major facilitator superfamily (MFS) profile domain-containing protein</fullName>
    </recommendedName>
</protein>
<proteinExistence type="predicted"/>